<dbReference type="Pfam" id="PF08501">
    <property type="entry name" value="Shikimate_dh_N"/>
    <property type="match status" value="1"/>
</dbReference>
<dbReference type="GO" id="GO:0004764">
    <property type="term" value="F:shikimate 3-dehydrogenase (NADP+) activity"/>
    <property type="evidence" value="ECO:0007669"/>
    <property type="project" value="InterPro"/>
</dbReference>
<dbReference type="PANTHER" id="PTHR21089:SF1">
    <property type="entry name" value="BIFUNCTIONAL 3-DEHYDROQUINATE DEHYDRATASE_SHIKIMATE DEHYDROGENASE, CHLOROPLASTIC"/>
    <property type="match status" value="1"/>
</dbReference>
<sequence>MIHQSAFAHYEWDDVIYESWEIGPNLLDKFVAECRLPDAGILGFNVTVPHKERVIQFLDSLAPEARLSGAVNTVVNHNGELIGYNTDGPGFMRSLMMTGFDPKSKKIVILGAGGAARGIAFSLASGGVSSITIANRSIERASRLTSDLNREFPGLSDVCSLSSYDVWSASGGKVDLMVQATSMGMLNGPNQLDSPVAFSNI</sequence>
<evidence type="ECO:0000259" key="1">
    <source>
        <dbReference type="Pfam" id="PF01488"/>
    </source>
</evidence>
<accession>A0A382C6W9</accession>
<dbReference type="InterPro" id="IPR046346">
    <property type="entry name" value="Aminoacid_DH-like_N_sf"/>
</dbReference>
<protein>
    <recommendedName>
        <fullName evidence="4">Shikimate dehydrogenase</fullName>
    </recommendedName>
</protein>
<dbReference type="SUPFAM" id="SSF51735">
    <property type="entry name" value="NAD(P)-binding Rossmann-fold domains"/>
    <property type="match status" value="1"/>
</dbReference>
<dbReference type="Pfam" id="PF01488">
    <property type="entry name" value="Shikimate_DH"/>
    <property type="match status" value="1"/>
</dbReference>
<evidence type="ECO:0008006" key="4">
    <source>
        <dbReference type="Google" id="ProtNLM"/>
    </source>
</evidence>
<gene>
    <name evidence="3" type="ORF">METZ01_LOCUS174644</name>
</gene>
<dbReference type="EMBL" id="UINC01033081">
    <property type="protein sequence ID" value="SVB21790.1"/>
    <property type="molecule type" value="Genomic_DNA"/>
</dbReference>
<name>A0A382C6W9_9ZZZZ</name>
<dbReference type="GO" id="GO:0009423">
    <property type="term" value="P:chorismate biosynthetic process"/>
    <property type="evidence" value="ECO:0007669"/>
    <property type="project" value="UniProtKB-UniPathway"/>
</dbReference>
<dbReference type="InterPro" id="IPR013708">
    <property type="entry name" value="Shikimate_DH-bd_N"/>
</dbReference>
<dbReference type="InterPro" id="IPR022893">
    <property type="entry name" value="Shikimate_DH_fam"/>
</dbReference>
<organism evidence="3">
    <name type="scientific">marine metagenome</name>
    <dbReference type="NCBI Taxonomy" id="408172"/>
    <lineage>
        <taxon>unclassified sequences</taxon>
        <taxon>metagenomes</taxon>
        <taxon>ecological metagenomes</taxon>
    </lineage>
</organism>
<dbReference type="Gene3D" id="3.40.50.720">
    <property type="entry name" value="NAD(P)-binding Rossmann-like Domain"/>
    <property type="match status" value="1"/>
</dbReference>
<dbReference type="PANTHER" id="PTHR21089">
    <property type="entry name" value="SHIKIMATE DEHYDROGENASE"/>
    <property type="match status" value="1"/>
</dbReference>
<feature type="domain" description="Shikimate dehydrogenase substrate binding N-terminal" evidence="2">
    <location>
        <begin position="2"/>
        <end position="74"/>
    </location>
</feature>
<dbReference type="Gene3D" id="3.40.50.10860">
    <property type="entry name" value="Leucine Dehydrogenase, chain A, domain 1"/>
    <property type="match status" value="1"/>
</dbReference>
<reference evidence="3" key="1">
    <citation type="submission" date="2018-05" db="EMBL/GenBank/DDBJ databases">
        <authorList>
            <person name="Lanie J.A."/>
            <person name="Ng W.-L."/>
            <person name="Kazmierczak K.M."/>
            <person name="Andrzejewski T.M."/>
            <person name="Davidsen T.M."/>
            <person name="Wayne K.J."/>
            <person name="Tettelin H."/>
            <person name="Glass J.I."/>
            <person name="Rusch D."/>
            <person name="Podicherti R."/>
            <person name="Tsui H.-C.T."/>
            <person name="Winkler M.E."/>
        </authorList>
    </citation>
    <scope>NUCLEOTIDE SEQUENCE</scope>
</reference>
<dbReference type="GO" id="GO:0019632">
    <property type="term" value="P:shikimate metabolic process"/>
    <property type="evidence" value="ECO:0007669"/>
    <property type="project" value="TreeGrafter"/>
</dbReference>
<dbReference type="UniPathway" id="UPA00053">
    <property type="reaction ID" value="UER00087"/>
</dbReference>
<feature type="domain" description="Quinate/shikimate 5-dehydrogenase/glutamyl-tRNA reductase" evidence="1">
    <location>
        <begin position="102"/>
        <end position="181"/>
    </location>
</feature>
<evidence type="ECO:0000313" key="3">
    <source>
        <dbReference type="EMBL" id="SVB21790.1"/>
    </source>
</evidence>
<evidence type="ECO:0000259" key="2">
    <source>
        <dbReference type="Pfam" id="PF08501"/>
    </source>
</evidence>
<dbReference type="AlphaFoldDB" id="A0A382C6W9"/>
<proteinExistence type="predicted"/>
<feature type="non-terminal residue" evidence="3">
    <location>
        <position position="201"/>
    </location>
</feature>
<dbReference type="SUPFAM" id="SSF53223">
    <property type="entry name" value="Aminoacid dehydrogenase-like, N-terminal domain"/>
    <property type="match status" value="1"/>
</dbReference>
<dbReference type="InterPro" id="IPR006151">
    <property type="entry name" value="Shikm_DH/Glu-tRNA_Rdtase"/>
</dbReference>
<dbReference type="InterPro" id="IPR036291">
    <property type="entry name" value="NAD(P)-bd_dom_sf"/>
</dbReference>